<dbReference type="GO" id="GO:0019646">
    <property type="term" value="P:aerobic electron transport chain"/>
    <property type="evidence" value="ECO:0007669"/>
    <property type="project" value="TreeGrafter"/>
</dbReference>
<evidence type="ECO:0000313" key="7">
    <source>
        <dbReference type="EMBL" id="ALF53790.1"/>
    </source>
</evidence>
<evidence type="ECO:0000256" key="4">
    <source>
        <dbReference type="ARBA" id="ARBA00022827"/>
    </source>
</evidence>
<dbReference type="Gene3D" id="3.50.50.100">
    <property type="match status" value="1"/>
</dbReference>
<proteinExistence type="inferred from homology"/>
<evidence type="ECO:0000256" key="2">
    <source>
        <dbReference type="ARBA" id="ARBA00005272"/>
    </source>
</evidence>
<name>A0A0M4SS02_9NOSO</name>
<keyword evidence="8" id="KW-1185">Reference proteome</keyword>
<dbReference type="GO" id="GO:0003955">
    <property type="term" value="F:NAD(P)H dehydrogenase (quinone) activity"/>
    <property type="evidence" value="ECO:0007669"/>
    <property type="project" value="TreeGrafter"/>
</dbReference>
<dbReference type="AlphaFoldDB" id="A0A0M4SS02"/>
<dbReference type="SUPFAM" id="SSF51905">
    <property type="entry name" value="FAD/NAD(P)-binding domain"/>
    <property type="match status" value="2"/>
</dbReference>
<dbReference type="STRING" id="224013.ACX27_14550"/>
<dbReference type="Pfam" id="PF07992">
    <property type="entry name" value="Pyr_redox_2"/>
    <property type="match status" value="1"/>
</dbReference>
<dbReference type="PANTHER" id="PTHR42913">
    <property type="entry name" value="APOPTOSIS-INDUCING FACTOR 1"/>
    <property type="match status" value="1"/>
</dbReference>
<dbReference type="PRINTS" id="PR00368">
    <property type="entry name" value="FADPNR"/>
</dbReference>
<evidence type="ECO:0000259" key="6">
    <source>
        <dbReference type="Pfam" id="PF07992"/>
    </source>
</evidence>
<protein>
    <submittedName>
        <fullName evidence="7">NADH dehydrogenase</fullName>
    </submittedName>
</protein>
<sequence>MDSPVYQTIIIGGGFTGLFTALNLAHEHYPRSVILIDSNERFCFKPLLYEYFDGEMDSIQVVPRFSELLKGSGVIFVQDTVQAIDLHQREVKLVSGNSYNYSNLVLALGSVTGYHQVAGAKENAFPFWTQTDAIALDKHLRDCLQTAIQTKDVEQRRKLLTVVVVGGGASGVEMAATLADFLPHWYQALGGNSQEIRVILLNHGHKILDGDINDPLRPFAEKELQKRSTAIEIITQAEATAVHPHTLEYKTNNEIKTLETHTTVWTAGTSLHPLIQDLPIPKEHRDVHHRPLVTPTMQLLDFPEVFAGGDCAAVVDSSLPPTAQVAYQQGANIAHNLKALALGEDPKPARVNIRGTLLKLGINDAAANLFNVFEVTGEPAHLIRQGTYLTLLPTPIHDFKATTEWLDEEIFHHHLDTHDIGKKVVQAVELVGAGVVSVLAARKLLRMLGDESKKDKNI</sequence>
<dbReference type="PANTHER" id="PTHR42913:SF3">
    <property type="entry name" value="64 KDA MITOCHONDRIAL NADH DEHYDROGENASE (EUROFUNG)"/>
    <property type="match status" value="1"/>
</dbReference>
<evidence type="ECO:0000256" key="1">
    <source>
        <dbReference type="ARBA" id="ARBA00001974"/>
    </source>
</evidence>
<evidence type="ECO:0000313" key="8">
    <source>
        <dbReference type="Proteomes" id="UP000062645"/>
    </source>
</evidence>
<comment type="similarity">
    <text evidence="2">Belongs to the NADH dehydrogenase family.</text>
</comment>
<dbReference type="InterPro" id="IPR023753">
    <property type="entry name" value="FAD/NAD-binding_dom"/>
</dbReference>
<reference evidence="8" key="1">
    <citation type="submission" date="2015-07" db="EMBL/GenBank/DDBJ databases">
        <title>Genome Of Nitrogen-Fixing Cyanobacterium Nostoc piscinale CENA21 From Solimoes/Amazon River Floodplain Sediments And Comparative Genomics To Uncover Biosynthetic Natural Products Potential.</title>
        <authorList>
            <person name="Leao T.F."/>
            <person name="Leao P.N."/>
            <person name="Guimaraes P.I."/>
            <person name="de Melo A.G.C."/>
            <person name="Ramos R.T.J."/>
            <person name="Silva A."/>
            <person name="Fiore M.F."/>
            <person name="Schneider M.P.C."/>
        </authorList>
    </citation>
    <scope>NUCLEOTIDE SEQUENCE [LARGE SCALE GENOMIC DNA]</scope>
    <source>
        <strain evidence="8">CENA21</strain>
    </source>
</reference>
<gene>
    <name evidence="7" type="ORF">ACX27_14550</name>
</gene>
<evidence type="ECO:0000256" key="5">
    <source>
        <dbReference type="ARBA" id="ARBA00023002"/>
    </source>
</evidence>
<accession>A0A0M4SS02</accession>
<keyword evidence="3" id="KW-0285">Flavoprotein</keyword>
<dbReference type="EMBL" id="CP012036">
    <property type="protein sequence ID" value="ALF53790.1"/>
    <property type="molecule type" value="Genomic_DNA"/>
</dbReference>
<organism evidence="7 8">
    <name type="scientific">Nostoc piscinale CENA21</name>
    <dbReference type="NCBI Taxonomy" id="224013"/>
    <lineage>
        <taxon>Bacteria</taxon>
        <taxon>Bacillati</taxon>
        <taxon>Cyanobacteriota</taxon>
        <taxon>Cyanophyceae</taxon>
        <taxon>Nostocales</taxon>
        <taxon>Nostocaceae</taxon>
        <taxon>Nostoc</taxon>
    </lineage>
</organism>
<dbReference type="KEGG" id="npz:ACX27_14550"/>
<keyword evidence="5" id="KW-0560">Oxidoreductase</keyword>
<dbReference type="RefSeq" id="WP_062293725.1">
    <property type="nucleotide sequence ID" value="NZ_CP012036.1"/>
</dbReference>
<evidence type="ECO:0000256" key="3">
    <source>
        <dbReference type="ARBA" id="ARBA00022630"/>
    </source>
</evidence>
<feature type="domain" description="FAD/NAD(P)-binding" evidence="6">
    <location>
        <begin position="6"/>
        <end position="330"/>
    </location>
</feature>
<reference evidence="7 8" key="2">
    <citation type="journal article" date="2016" name="Genome Announc.">
        <title>Draft Genome Sequence of the N2-Fixing Cyanobacterium Nostoc piscinale CENA21, Isolated from the Brazilian Amazon Floodplain.</title>
        <authorList>
            <person name="Leao T."/>
            <person name="Guimaraes P.I."/>
            <person name="de Melo A.G."/>
            <person name="Ramos R.T."/>
            <person name="Leao P.N."/>
            <person name="Silva A."/>
            <person name="Fiore M.F."/>
            <person name="Schneider M.P."/>
        </authorList>
    </citation>
    <scope>NUCLEOTIDE SEQUENCE [LARGE SCALE GENOMIC DNA]</scope>
    <source>
        <strain evidence="7 8">CENA21</strain>
    </source>
</reference>
<keyword evidence="4" id="KW-0274">FAD</keyword>
<comment type="cofactor">
    <cofactor evidence="1">
        <name>FAD</name>
        <dbReference type="ChEBI" id="CHEBI:57692"/>
    </cofactor>
</comment>
<dbReference type="InterPro" id="IPR051169">
    <property type="entry name" value="NADH-Q_oxidoreductase"/>
</dbReference>
<dbReference type="InterPro" id="IPR036188">
    <property type="entry name" value="FAD/NAD-bd_sf"/>
</dbReference>
<dbReference type="OrthoDB" id="9781621at2"/>
<dbReference type="Proteomes" id="UP000062645">
    <property type="component" value="Chromosome"/>
</dbReference>
<dbReference type="PRINTS" id="PR00469">
    <property type="entry name" value="PNDRDTASEII"/>
</dbReference>
<dbReference type="PATRIC" id="fig|224013.5.peg.3511"/>